<dbReference type="Pfam" id="PF07466">
    <property type="entry name" value="DUF1517"/>
    <property type="match status" value="1"/>
</dbReference>
<evidence type="ECO:0000313" key="2">
    <source>
        <dbReference type="EMBL" id="KAL3797151.1"/>
    </source>
</evidence>
<dbReference type="EMBL" id="JABMIG020000057">
    <property type="protein sequence ID" value="KAL3797151.1"/>
    <property type="molecule type" value="Genomic_DNA"/>
</dbReference>
<dbReference type="PANTHER" id="PTHR33975:SF2">
    <property type="entry name" value="MYELIN-ASSOCIATED OLIGODENDROCYTE BASIC PROTEIN"/>
    <property type="match status" value="1"/>
</dbReference>
<accession>A0ABD3QCE9</accession>
<dbReference type="PANTHER" id="PTHR33975">
    <property type="entry name" value="MYELIN-ASSOCIATED OLIGODENDROCYTE BASIC PROTEIN"/>
    <property type="match status" value="1"/>
</dbReference>
<feature type="transmembrane region" description="Helical" evidence="1">
    <location>
        <begin position="118"/>
        <end position="138"/>
    </location>
</feature>
<reference evidence="2 3" key="1">
    <citation type="journal article" date="2020" name="G3 (Bethesda)">
        <title>Improved Reference Genome for Cyclotella cryptica CCMP332, a Model for Cell Wall Morphogenesis, Salinity Adaptation, and Lipid Production in Diatoms (Bacillariophyta).</title>
        <authorList>
            <person name="Roberts W.R."/>
            <person name="Downey K.M."/>
            <person name="Ruck E.C."/>
            <person name="Traller J.C."/>
            <person name="Alverson A.J."/>
        </authorList>
    </citation>
    <scope>NUCLEOTIDE SEQUENCE [LARGE SCALE GENOMIC DNA]</scope>
    <source>
        <strain evidence="2 3">CCMP332</strain>
    </source>
</reference>
<keyword evidence="1" id="KW-1133">Transmembrane helix</keyword>
<dbReference type="InterPro" id="IPR010903">
    <property type="entry name" value="DUF1517"/>
</dbReference>
<keyword evidence="1" id="KW-0812">Transmembrane</keyword>
<dbReference type="AlphaFoldDB" id="A0ABD3QCE9"/>
<evidence type="ECO:0000256" key="1">
    <source>
        <dbReference type="SAM" id="Phobius"/>
    </source>
</evidence>
<protein>
    <submittedName>
        <fullName evidence="2">Uncharacterized protein</fullName>
    </submittedName>
</protein>
<feature type="transmembrane region" description="Helical" evidence="1">
    <location>
        <begin position="209"/>
        <end position="234"/>
    </location>
</feature>
<organism evidence="2 3">
    <name type="scientific">Cyclotella cryptica</name>
    <dbReference type="NCBI Taxonomy" id="29204"/>
    <lineage>
        <taxon>Eukaryota</taxon>
        <taxon>Sar</taxon>
        <taxon>Stramenopiles</taxon>
        <taxon>Ochrophyta</taxon>
        <taxon>Bacillariophyta</taxon>
        <taxon>Coscinodiscophyceae</taxon>
        <taxon>Thalassiosirophycidae</taxon>
        <taxon>Stephanodiscales</taxon>
        <taxon>Stephanodiscaceae</taxon>
        <taxon>Cyclotella</taxon>
    </lineage>
</organism>
<keyword evidence="1" id="KW-0472">Membrane</keyword>
<proteinExistence type="predicted"/>
<name>A0ABD3QCE9_9STRA</name>
<gene>
    <name evidence="2" type="ORF">HJC23_000489</name>
</gene>
<keyword evidence="3" id="KW-1185">Reference proteome</keyword>
<dbReference type="InterPro" id="IPR053023">
    <property type="entry name" value="FLAP_modulator"/>
</dbReference>
<evidence type="ECO:0000313" key="3">
    <source>
        <dbReference type="Proteomes" id="UP001516023"/>
    </source>
</evidence>
<sequence length="457" mass="49514">MKVFTTMQPRQSTLSSILALLATAAFQKNVSYAFRTSPLLVQPSRVIVSTHDRLSTCRPISLENTVKLHRFSKLPRLYGNPNDDLEVKESSIVPLSPDGSNKNLLQQLHKIKQPLTTVLFSLAIFLLPLLLSSAAWAVQSGGRIGGSMGGSSRSSGGGGYRSGGSYSRGYSSGYYSRPNVVISPGITPYYSPFYSLFSWGPSIYSRPGVIVTTGPSFGGIFFFAGFFLLAALALNSMSDSVGSAMRGGVGMGRSSSVLGPGVSVAEISVALEVPDRDRSDSILNVLERLSRTARTDSRVGLQNLTSQVALELLRRKQSIVAASTKAKHFGDESKAQREFNNLSIKERGKFQRETVSKYGGVDYSLSKEDAPISPYSAKATIAVVTIVLQIDGDTTSNQLSSRVNSIRDVEEALSRIAADSKADDCLRGVEILWTPEERDETLTMRDVFADYSDLRSI</sequence>
<comment type="caution">
    <text evidence="2">The sequence shown here is derived from an EMBL/GenBank/DDBJ whole genome shotgun (WGS) entry which is preliminary data.</text>
</comment>
<dbReference type="Proteomes" id="UP001516023">
    <property type="component" value="Unassembled WGS sequence"/>
</dbReference>